<feature type="region of interest" description="Disordered" evidence="10">
    <location>
        <begin position="161"/>
        <end position="221"/>
    </location>
</feature>
<dbReference type="PROSITE" id="PS50089">
    <property type="entry name" value="ZF_RING_2"/>
    <property type="match status" value="1"/>
</dbReference>
<dbReference type="InterPro" id="IPR018957">
    <property type="entry name" value="Znf_C3HC4_RING-type"/>
</dbReference>
<dbReference type="InterPro" id="IPR017907">
    <property type="entry name" value="Znf_RING_CS"/>
</dbReference>
<feature type="domain" description="C3H1-type" evidence="12">
    <location>
        <begin position="43"/>
        <end position="70"/>
    </location>
</feature>
<feature type="compositionally biased region" description="Basic residues" evidence="10">
    <location>
        <begin position="9"/>
        <end position="20"/>
    </location>
</feature>
<evidence type="ECO:0000313" key="15">
    <source>
        <dbReference type="Proteomes" id="UP000518752"/>
    </source>
</evidence>
<dbReference type="OrthoDB" id="1431934at2759"/>
<dbReference type="CDD" id="cd20335">
    <property type="entry name" value="BRcat_RBR"/>
    <property type="match status" value="1"/>
</dbReference>
<feature type="domain" description="RING-type" evidence="11">
    <location>
        <begin position="841"/>
        <end position="880"/>
    </location>
</feature>
<dbReference type="PROSITE" id="PS51873">
    <property type="entry name" value="TRIAD"/>
    <property type="match status" value="1"/>
</dbReference>
<dbReference type="Gene3D" id="1.20.120.1750">
    <property type="match status" value="1"/>
</dbReference>
<dbReference type="InterPro" id="IPR001841">
    <property type="entry name" value="Znf_RING"/>
</dbReference>
<evidence type="ECO:0000256" key="5">
    <source>
        <dbReference type="ARBA" id="ARBA00022737"/>
    </source>
</evidence>
<dbReference type="Proteomes" id="UP000518752">
    <property type="component" value="Unassembled WGS sequence"/>
</dbReference>
<comment type="catalytic activity">
    <reaction evidence="1">
        <text>[E2 ubiquitin-conjugating enzyme]-S-ubiquitinyl-L-cysteine + [acceptor protein]-L-lysine = [E2 ubiquitin-conjugating enzyme]-L-cysteine + [acceptor protein]-N(6)-ubiquitinyl-L-lysine.</text>
        <dbReference type="EC" id="2.3.2.31"/>
    </reaction>
</comment>
<feature type="region of interest" description="Disordered" evidence="10">
    <location>
        <begin position="1123"/>
        <end position="1143"/>
    </location>
</feature>
<keyword evidence="3" id="KW-0808">Transferase</keyword>
<dbReference type="EMBL" id="JAACJN010000197">
    <property type="protein sequence ID" value="KAF5362802.1"/>
    <property type="molecule type" value="Genomic_DNA"/>
</dbReference>
<protein>
    <recommendedName>
        <fullName evidence="2">RBR-type E3 ubiquitin transferase</fullName>
        <ecNumber evidence="2">2.3.2.31</ecNumber>
    </recommendedName>
</protein>
<dbReference type="InterPro" id="IPR013083">
    <property type="entry name" value="Znf_RING/FYVE/PHD"/>
</dbReference>
<evidence type="ECO:0000313" key="14">
    <source>
        <dbReference type="EMBL" id="KAF5362802.1"/>
    </source>
</evidence>
<evidence type="ECO:0000256" key="10">
    <source>
        <dbReference type="SAM" id="MobiDB-lite"/>
    </source>
</evidence>
<evidence type="ECO:0000256" key="6">
    <source>
        <dbReference type="ARBA" id="ARBA00022771"/>
    </source>
</evidence>
<dbReference type="GO" id="GO:0061630">
    <property type="term" value="F:ubiquitin protein ligase activity"/>
    <property type="evidence" value="ECO:0007669"/>
    <property type="project" value="UniProtKB-EC"/>
</dbReference>
<dbReference type="InterPro" id="IPR044066">
    <property type="entry name" value="TRIAD_supradom"/>
</dbReference>
<dbReference type="Pfam" id="PF00642">
    <property type="entry name" value="zf-CCCH"/>
    <property type="match status" value="1"/>
</dbReference>
<feature type="zinc finger region" description="C3H1-type" evidence="9">
    <location>
        <begin position="129"/>
        <end position="157"/>
    </location>
</feature>
<dbReference type="SMART" id="SM00356">
    <property type="entry name" value="ZnF_C3H1"/>
    <property type="match status" value="2"/>
</dbReference>
<feature type="region of interest" description="Disordered" evidence="10">
    <location>
        <begin position="99"/>
        <end position="134"/>
    </location>
</feature>
<dbReference type="SUPFAM" id="SSF90229">
    <property type="entry name" value="CCCH zinc finger"/>
    <property type="match status" value="1"/>
</dbReference>
<evidence type="ECO:0000259" key="12">
    <source>
        <dbReference type="PROSITE" id="PS50103"/>
    </source>
</evidence>
<feature type="compositionally biased region" description="Basic and acidic residues" evidence="10">
    <location>
        <begin position="1123"/>
        <end position="1135"/>
    </location>
</feature>
<keyword evidence="8 9" id="KW-0862">Zinc</keyword>
<keyword evidence="4 9" id="KW-0479">Metal-binding</keyword>
<feature type="compositionally biased region" description="Low complexity" evidence="10">
    <location>
        <begin position="163"/>
        <end position="178"/>
    </location>
</feature>
<dbReference type="Gene3D" id="3.30.40.10">
    <property type="entry name" value="Zinc/RING finger domain, C3HC4 (zinc finger)"/>
    <property type="match status" value="1"/>
</dbReference>
<dbReference type="SMART" id="SM00184">
    <property type="entry name" value="RING"/>
    <property type="match status" value="1"/>
</dbReference>
<dbReference type="InterPro" id="IPR002867">
    <property type="entry name" value="IBR_dom"/>
</dbReference>
<feature type="region of interest" description="Disordered" evidence="10">
    <location>
        <begin position="1"/>
        <end position="27"/>
    </location>
</feature>
<dbReference type="SMART" id="SM00647">
    <property type="entry name" value="IBR"/>
    <property type="match status" value="1"/>
</dbReference>
<dbReference type="PANTHER" id="PTHR11685">
    <property type="entry name" value="RBR FAMILY RING FINGER AND IBR DOMAIN-CONTAINING"/>
    <property type="match status" value="1"/>
</dbReference>
<feature type="zinc finger region" description="C3H1-type" evidence="9">
    <location>
        <begin position="43"/>
        <end position="70"/>
    </location>
</feature>
<comment type="caution">
    <text evidence="14">The sequence shown here is derived from an EMBL/GenBank/DDBJ whole genome shotgun (WGS) entry which is preliminary data.</text>
</comment>
<sequence>MSNLPTTSPRHRVQHGHRRSPPFNAGVADATAAGTRADLGLSTGAPKPCAFFARGHCRFGDRCHFHHGPVARPSFGGILDVIDTHGQPVVSSAIVLGPEQKTTDPGESSSQTSATPPVLARPKPQFRASPRPKPCFSWTRKGSCAKGNQCPYAHEEIGINTVPSPSSPATSSRMISPSGTPLSASMPPSDLSTQHQAQMVGKRRANKERNEEKRKHLAEREKERVQIIERQRVAAVLAAANLAQERKEKEEAEVNARRLADLECQRKAEIEAKRKAEWEANRKALELESEAKRKAELAEKRRSDALVTIQRIQLGSTLVTFSAGLNIGASSDANGDENPGMGVIPGFETCRVMIRNIPLGVRMEALAEFLDRNMEDAVGLGKGKAKESSDSAAKPALLLVSLKRSYQSQQEGVVVTHAETGRELVRRLDGIVFRNDNRLKIELNETGGTTPGMTARRNGTSLKISWRLPSARYTVTYGSEVEVDEKIRRFNSRVAFGRTVKVERDTGRGRAAAGFPRIFQALVIGLPPHLADDQVQSFFEARSARKISNIDYNESLASTNLKNFCTTSEFMASPQFDEPHDSTVDHTLYARFENWNDAKRVYDALQGQRFSWIGNASFNLWLPDPVQYEISIPYHQYRVQLTRWKTFLADTREKRDVNMRIIEKPEKNRVFVRVGGTDVKAVGTLKVRVESLAAGQKLLGLWHRSFFSDHGRAFLRSLDSSDALIVPDWRHKVLKAFGEVVAIGRLQEAIEREIERLAGMEYTVSLKRDSVKFFTSRGVAYLKERFGEENVLLNISSSPCRITIRGGDDARHALHGLIDQSLQGNWLLSNDKEDLRSGTTCPICLDEVSVPVQLGCGHEYCSTCLHHFFTAEVKNFPIVCLGNDTRCMKPIALPIIQEFLTENQFNTLLETAFAQYIEKNPNLFRYCPTPDCERLYRCAASDSLDSQTQAIDLCCPSCFCEICSRCNEEVHEGMTCRERQQAGQEELNSDWAVKMGAKKCTKCGVWIEKTDGCNHIACRCGAHICWYCMDSSFDAQSIYMHMREAHGGIGIEDVVILNEDVDAQRRALDNWNNIHVAGRMWGLENRYFVRDNEDERRRNDAVRMQQEQMEIHAARVEEQRMRDLETTRRTARQEEGGNWCTIM</sequence>
<keyword evidence="5" id="KW-0677">Repeat</keyword>
<dbReference type="PROSITE" id="PS50103">
    <property type="entry name" value="ZF_C3H1"/>
    <property type="match status" value="2"/>
</dbReference>
<name>A0A8H5GD85_9AGAR</name>
<dbReference type="GO" id="GO:0008270">
    <property type="term" value="F:zinc ion binding"/>
    <property type="evidence" value="ECO:0007669"/>
    <property type="project" value="UniProtKB-KW"/>
</dbReference>
<evidence type="ECO:0000256" key="9">
    <source>
        <dbReference type="PROSITE-ProRule" id="PRU00723"/>
    </source>
</evidence>
<organism evidence="14 15">
    <name type="scientific">Collybiopsis confluens</name>
    <dbReference type="NCBI Taxonomy" id="2823264"/>
    <lineage>
        <taxon>Eukaryota</taxon>
        <taxon>Fungi</taxon>
        <taxon>Dikarya</taxon>
        <taxon>Basidiomycota</taxon>
        <taxon>Agaricomycotina</taxon>
        <taxon>Agaricomycetes</taxon>
        <taxon>Agaricomycetidae</taxon>
        <taxon>Agaricales</taxon>
        <taxon>Marasmiineae</taxon>
        <taxon>Omphalotaceae</taxon>
        <taxon>Collybiopsis</taxon>
    </lineage>
</organism>
<dbReference type="Pfam" id="PF01485">
    <property type="entry name" value="IBR"/>
    <property type="match status" value="1"/>
</dbReference>
<accession>A0A8H5GD85</accession>
<dbReference type="GO" id="GO:0016567">
    <property type="term" value="P:protein ubiquitination"/>
    <property type="evidence" value="ECO:0007669"/>
    <property type="project" value="InterPro"/>
</dbReference>
<evidence type="ECO:0000256" key="4">
    <source>
        <dbReference type="ARBA" id="ARBA00022723"/>
    </source>
</evidence>
<gene>
    <name evidence="14" type="ORF">D9757_013670</name>
</gene>
<evidence type="ECO:0000256" key="2">
    <source>
        <dbReference type="ARBA" id="ARBA00012251"/>
    </source>
</evidence>
<keyword evidence="6 9" id="KW-0863">Zinc-finger</keyword>
<evidence type="ECO:0000259" key="13">
    <source>
        <dbReference type="PROSITE" id="PS51873"/>
    </source>
</evidence>
<dbReference type="EC" id="2.3.2.31" evidence="2"/>
<dbReference type="InterPro" id="IPR036855">
    <property type="entry name" value="Znf_CCCH_sf"/>
</dbReference>
<keyword evidence="15" id="KW-1185">Reference proteome</keyword>
<feature type="compositionally biased region" description="Basic and acidic residues" evidence="10">
    <location>
        <begin position="207"/>
        <end position="221"/>
    </location>
</feature>
<feature type="compositionally biased region" description="Polar residues" evidence="10">
    <location>
        <begin position="103"/>
        <end position="115"/>
    </location>
</feature>
<proteinExistence type="predicted"/>
<keyword evidence="7" id="KW-0833">Ubl conjugation pathway</keyword>
<feature type="domain" description="RING-type" evidence="13">
    <location>
        <begin position="837"/>
        <end position="1052"/>
    </location>
</feature>
<dbReference type="InterPro" id="IPR000571">
    <property type="entry name" value="Znf_CCCH"/>
</dbReference>
<dbReference type="Pfam" id="PF00097">
    <property type="entry name" value="zf-C3HC4"/>
    <property type="match status" value="1"/>
</dbReference>
<reference evidence="14 15" key="1">
    <citation type="journal article" date="2020" name="ISME J.">
        <title>Uncovering the hidden diversity of litter-decomposition mechanisms in mushroom-forming fungi.</title>
        <authorList>
            <person name="Floudas D."/>
            <person name="Bentzer J."/>
            <person name="Ahren D."/>
            <person name="Johansson T."/>
            <person name="Persson P."/>
            <person name="Tunlid A."/>
        </authorList>
    </citation>
    <scope>NUCLEOTIDE SEQUENCE [LARGE SCALE GENOMIC DNA]</scope>
    <source>
        <strain evidence="14 15">CBS 406.79</strain>
    </source>
</reference>
<dbReference type="SUPFAM" id="SSF57850">
    <property type="entry name" value="RING/U-box"/>
    <property type="match status" value="2"/>
</dbReference>
<evidence type="ECO:0000256" key="8">
    <source>
        <dbReference type="ARBA" id="ARBA00022833"/>
    </source>
</evidence>
<dbReference type="InterPro" id="IPR031127">
    <property type="entry name" value="E3_UB_ligase_RBR"/>
</dbReference>
<dbReference type="PROSITE" id="PS00518">
    <property type="entry name" value="ZF_RING_1"/>
    <property type="match status" value="1"/>
</dbReference>
<evidence type="ECO:0000256" key="3">
    <source>
        <dbReference type="ARBA" id="ARBA00022679"/>
    </source>
</evidence>
<evidence type="ECO:0000256" key="1">
    <source>
        <dbReference type="ARBA" id="ARBA00001798"/>
    </source>
</evidence>
<feature type="domain" description="C3H1-type" evidence="12">
    <location>
        <begin position="129"/>
        <end position="157"/>
    </location>
</feature>
<evidence type="ECO:0000259" key="11">
    <source>
        <dbReference type="PROSITE" id="PS50089"/>
    </source>
</evidence>
<dbReference type="CDD" id="cd16449">
    <property type="entry name" value="RING-HC"/>
    <property type="match status" value="1"/>
</dbReference>
<dbReference type="AlphaFoldDB" id="A0A8H5GD85"/>
<dbReference type="Gene3D" id="4.10.1000.10">
    <property type="entry name" value="Zinc finger, CCCH-type"/>
    <property type="match status" value="1"/>
</dbReference>
<evidence type="ECO:0000256" key="7">
    <source>
        <dbReference type="ARBA" id="ARBA00022786"/>
    </source>
</evidence>